<dbReference type="AlphaFoldDB" id="A0A8T0I8A3"/>
<feature type="region of interest" description="Disordered" evidence="1">
    <location>
        <begin position="1"/>
        <end position="41"/>
    </location>
</feature>
<dbReference type="Gene3D" id="2.60.120.620">
    <property type="entry name" value="q2cbj1_9rhob like domain"/>
    <property type="match status" value="1"/>
</dbReference>
<dbReference type="EMBL" id="CM026424">
    <property type="protein sequence ID" value="KAG0579304.1"/>
    <property type="molecule type" value="Genomic_DNA"/>
</dbReference>
<comment type="caution">
    <text evidence="2">The sequence shown here is derived from an EMBL/GenBank/DDBJ whole genome shotgun (WGS) entry which is preliminary data.</text>
</comment>
<dbReference type="EMBL" id="CM026424">
    <property type="protein sequence ID" value="KAG0579307.1"/>
    <property type="molecule type" value="Genomic_DNA"/>
</dbReference>
<dbReference type="PANTHER" id="PTHR33099:SF7">
    <property type="entry name" value="MYND-TYPE DOMAIN-CONTAINING PROTEIN"/>
    <property type="match status" value="1"/>
</dbReference>
<reference evidence="2" key="1">
    <citation type="submission" date="2020-06" db="EMBL/GenBank/DDBJ databases">
        <title>WGS assembly of Ceratodon purpureus strain R40.</title>
        <authorList>
            <person name="Carey S.B."/>
            <person name="Jenkins J."/>
            <person name="Shu S."/>
            <person name="Lovell J.T."/>
            <person name="Sreedasyam A."/>
            <person name="Maumus F."/>
            <person name="Tiley G.P."/>
            <person name="Fernandez-Pozo N."/>
            <person name="Barry K."/>
            <person name="Chen C."/>
            <person name="Wang M."/>
            <person name="Lipzen A."/>
            <person name="Daum C."/>
            <person name="Saski C.A."/>
            <person name="Payton A.C."/>
            <person name="Mcbreen J.C."/>
            <person name="Conrad R.E."/>
            <person name="Kollar L.M."/>
            <person name="Olsson S."/>
            <person name="Huttunen S."/>
            <person name="Landis J.B."/>
            <person name="Wickett N.J."/>
            <person name="Johnson M.G."/>
            <person name="Rensing S.A."/>
            <person name="Grimwood J."/>
            <person name="Schmutz J."/>
            <person name="Mcdaniel S.F."/>
        </authorList>
    </citation>
    <scope>NUCLEOTIDE SEQUENCE</scope>
    <source>
        <strain evidence="2">R40</strain>
    </source>
</reference>
<name>A0A8T0I8A3_CERPU</name>
<keyword evidence="3" id="KW-1185">Reference proteome</keyword>
<evidence type="ECO:0000256" key="1">
    <source>
        <dbReference type="SAM" id="MobiDB-lite"/>
    </source>
</evidence>
<evidence type="ECO:0000313" key="3">
    <source>
        <dbReference type="Proteomes" id="UP000822688"/>
    </source>
</evidence>
<organism evidence="2 3">
    <name type="scientific">Ceratodon purpureus</name>
    <name type="common">Fire moss</name>
    <name type="synonym">Dicranum purpureum</name>
    <dbReference type="NCBI Taxonomy" id="3225"/>
    <lineage>
        <taxon>Eukaryota</taxon>
        <taxon>Viridiplantae</taxon>
        <taxon>Streptophyta</taxon>
        <taxon>Embryophyta</taxon>
        <taxon>Bryophyta</taxon>
        <taxon>Bryophytina</taxon>
        <taxon>Bryopsida</taxon>
        <taxon>Dicranidae</taxon>
        <taxon>Pseudoditrichales</taxon>
        <taxon>Ditrichaceae</taxon>
        <taxon>Ceratodon</taxon>
    </lineage>
</organism>
<proteinExistence type="predicted"/>
<dbReference type="Proteomes" id="UP000822688">
    <property type="component" value="Chromosome 4"/>
</dbReference>
<gene>
    <name evidence="2" type="ORF">KC19_4G089400</name>
</gene>
<protein>
    <recommendedName>
        <fullName evidence="4">Prolyl 4-hydroxylase alpha subunit Fe(2+) 2OG dioxygenase domain-containing protein</fullName>
    </recommendedName>
</protein>
<evidence type="ECO:0008006" key="4">
    <source>
        <dbReference type="Google" id="ProtNLM"/>
    </source>
</evidence>
<dbReference type="EMBL" id="CM026424">
    <property type="protein sequence ID" value="KAG0579305.1"/>
    <property type="molecule type" value="Genomic_DNA"/>
</dbReference>
<dbReference type="EMBL" id="CM026424">
    <property type="protein sequence ID" value="KAG0579306.1"/>
    <property type="molecule type" value="Genomic_DNA"/>
</dbReference>
<sequence>MSQSGDEVSETRTTSSSSHDNADDNSDDNLDGVGRLGTSNPREADMMKRRCFFNDLLAATSEDHSVGSGTFATSGPIVPEVGGQVLHSLTVQGAGNLPLPLSKTGVAKLRSVCEKAPHGQGANTVLDPAVRKAWQVDASKVSFPGNPHFLRTVQHIATKAAQVLGLDTKMVQVEAHLYKLLLYEVGGHFKFHRDTEKEPGMFGSLIVQLPTEGGFEGGALVVNHGKSNMVFDYSKESSRGFFYTSFFADCRHSLQKVKAGTRLCLAFNLVRSIREVSGGAAQIGRWILESPMLEKVETVLRPWLDVVAEPEGAREGVGKNTRFFPAKLAIPLQHKYTPANLSFSGLKGVDQILAHVLKNCRDRDGNTCLDLHLCLLTKVEMGYPTEDDDEYGLKYRKAWSERHSCFNTEMEEVCDRMYKVGTWVGEGDQKCLIRPHLDIATEVVLRRDEEGLFEKKEDPDEFEYGPYTGNEGPSLEYFYHKALIVFWPKKKTVQTMFAAAARKHGHSDDEEHLEFLLRAWHELRVFFPPGCCAVISVLRILNQMHKQDHAYLYIMLNQLLTHCESKGQEIWTFAHDFDPKVEGMDGTIGSILLDMCCAEGGLPDVLRVVELFRRRFYSGTISRKPSWCIGIRNAFVSTAIAKAVHRHGWSACGAAVLKLLQEDCILQQGDNFAQLAMKLRQIGCHNEAVLVATKIFDLVTSSGCSPRIVIDLVSNFFQLGDEGLFQGLVQTLLQQVILHKQQHLVKELLYSDSFRRVLVESAPGRDALKALSEERLKWLALSDQKPEFSWCQPLAQLPHHPRVEAFLRGPEEHFIYTSFNSLPDARKFVHQYLNGCYSNGYCATGTEHGRGAQAHCVIKKSRTAFNYVLENWKEERKEVETLKLQIEELEKWSDGGAGRKRKKRASD</sequence>
<dbReference type="PANTHER" id="PTHR33099">
    <property type="entry name" value="FE2OG DIOXYGENASE DOMAIN-CONTAINING PROTEIN"/>
    <property type="match status" value="1"/>
</dbReference>
<evidence type="ECO:0000313" key="2">
    <source>
        <dbReference type="EMBL" id="KAG0579307.1"/>
    </source>
</evidence>
<accession>A0A8T0I8A3</accession>